<dbReference type="Gene3D" id="3.40.50.300">
    <property type="entry name" value="P-loop containing nucleotide triphosphate hydrolases"/>
    <property type="match status" value="1"/>
</dbReference>
<dbReference type="Proteomes" id="UP000738349">
    <property type="component" value="Unassembled WGS sequence"/>
</dbReference>
<evidence type="ECO:0000259" key="3">
    <source>
        <dbReference type="Pfam" id="PF24883"/>
    </source>
</evidence>
<feature type="domain" description="Nephrocystin 3-like N-terminal" evidence="3">
    <location>
        <begin position="5"/>
        <end position="121"/>
    </location>
</feature>
<feature type="non-terminal residue" evidence="4">
    <location>
        <position position="1"/>
    </location>
</feature>
<evidence type="ECO:0000313" key="4">
    <source>
        <dbReference type="EMBL" id="KAH7131267.1"/>
    </source>
</evidence>
<name>A0A9P9IS45_9HYPO</name>
<dbReference type="InterPro" id="IPR056884">
    <property type="entry name" value="NPHP3-like_N"/>
</dbReference>
<organism evidence="4 5">
    <name type="scientific">Dactylonectria macrodidyma</name>
    <dbReference type="NCBI Taxonomy" id="307937"/>
    <lineage>
        <taxon>Eukaryota</taxon>
        <taxon>Fungi</taxon>
        <taxon>Dikarya</taxon>
        <taxon>Ascomycota</taxon>
        <taxon>Pezizomycotina</taxon>
        <taxon>Sordariomycetes</taxon>
        <taxon>Hypocreomycetidae</taxon>
        <taxon>Hypocreales</taxon>
        <taxon>Nectriaceae</taxon>
        <taxon>Dactylonectria</taxon>
    </lineage>
</organism>
<evidence type="ECO:0008006" key="6">
    <source>
        <dbReference type="Google" id="ProtNLM"/>
    </source>
</evidence>
<dbReference type="Pfam" id="PF24883">
    <property type="entry name" value="NPHP3_N"/>
    <property type="match status" value="1"/>
</dbReference>
<proteinExistence type="predicted"/>
<dbReference type="PANTHER" id="PTHR10039:SF15">
    <property type="entry name" value="NACHT DOMAIN-CONTAINING PROTEIN"/>
    <property type="match status" value="1"/>
</dbReference>
<dbReference type="Pfam" id="PF22939">
    <property type="entry name" value="WHD_GPIID"/>
    <property type="match status" value="1"/>
</dbReference>
<comment type="caution">
    <text evidence="4">The sequence shown here is derived from an EMBL/GenBank/DDBJ whole genome shotgun (WGS) entry which is preliminary data.</text>
</comment>
<evidence type="ECO:0000313" key="5">
    <source>
        <dbReference type="Proteomes" id="UP000738349"/>
    </source>
</evidence>
<protein>
    <recommendedName>
        <fullName evidence="6">NACHT domain-containing protein</fullName>
    </recommendedName>
</protein>
<evidence type="ECO:0000256" key="1">
    <source>
        <dbReference type="ARBA" id="ARBA00022737"/>
    </source>
</evidence>
<dbReference type="OrthoDB" id="1577640at2759"/>
<dbReference type="InterPro" id="IPR027417">
    <property type="entry name" value="P-loop_NTPase"/>
</dbReference>
<dbReference type="InterPro" id="IPR054471">
    <property type="entry name" value="GPIID_WHD"/>
</dbReference>
<dbReference type="EMBL" id="JAGMUV010000017">
    <property type="protein sequence ID" value="KAH7131267.1"/>
    <property type="molecule type" value="Genomic_DNA"/>
</dbReference>
<keyword evidence="5" id="KW-1185">Reference proteome</keyword>
<keyword evidence="1" id="KW-0677">Repeat</keyword>
<evidence type="ECO:0000259" key="2">
    <source>
        <dbReference type="Pfam" id="PF22939"/>
    </source>
</evidence>
<accession>A0A9P9IS45</accession>
<gene>
    <name evidence="4" type="ORF">EDB81DRAFT_660081</name>
</gene>
<dbReference type="PANTHER" id="PTHR10039">
    <property type="entry name" value="AMELOGENIN"/>
    <property type="match status" value="1"/>
</dbReference>
<sequence>MRHPKKQNVGIAYLYCNYRRHDEAKAKRLLESLLKQLALGRSPIPKTIEILYEQHSASRTRPSLDELSKALSFVAETYSRVFIVIDALDECPEMDNNRTNFFNELFSLRNKTGLNILATSRFIPDIEKRFQGCLSLEICASRDDVWNFLEEQMPQLPDFVNQDADIRREIKTKINDAVDGMFLLAKLYMDSLVGKRSPAAIRKVLGDLRERPKGPLDGPSALYNAYDKSMERIQHQKGDLPRDAIFILSWIVYAKRPITVPELQHALAVEIGTSKLDRDNIPTVDHMVRASAPLITVDEKSNIIRLVHYTTQQYFERAENTWLRNADTIIATTCLTYLSFDVFGSGPCPNDAQFKKRLRSNALYHYAARSWGHHVRGAPTTLKDAIDFL</sequence>
<dbReference type="AlphaFoldDB" id="A0A9P9IS45"/>
<reference evidence="4" key="1">
    <citation type="journal article" date="2021" name="Nat. Commun.">
        <title>Genetic determinants of endophytism in the Arabidopsis root mycobiome.</title>
        <authorList>
            <person name="Mesny F."/>
            <person name="Miyauchi S."/>
            <person name="Thiergart T."/>
            <person name="Pickel B."/>
            <person name="Atanasova L."/>
            <person name="Karlsson M."/>
            <person name="Huettel B."/>
            <person name="Barry K.W."/>
            <person name="Haridas S."/>
            <person name="Chen C."/>
            <person name="Bauer D."/>
            <person name="Andreopoulos W."/>
            <person name="Pangilinan J."/>
            <person name="LaButti K."/>
            <person name="Riley R."/>
            <person name="Lipzen A."/>
            <person name="Clum A."/>
            <person name="Drula E."/>
            <person name="Henrissat B."/>
            <person name="Kohler A."/>
            <person name="Grigoriev I.V."/>
            <person name="Martin F.M."/>
            <person name="Hacquard S."/>
        </authorList>
    </citation>
    <scope>NUCLEOTIDE SEQUENCE</scope>
    <source>
        <strain evidence="4">MPI-CAGE-AT-0147</strain>
    </source>
</reference>
<feature type="domain" description="GPI inositol-deacylase winged helix" evidence="2">
    <location>
        <begin position="242"/>
        <end position="315"/>
    </location>
</feature>